<organism evidence="1 2">
    <name type="scientific">Pontiella desulfatans</name>
    <dbReference type="NCBI Taxonomy" id="2750659"/>
    <lineage>
        <taxon>Bacteria</taxon>
        <taxon>Pseudomonadati</taxon>
        <taxon>Kiritimatiellota</taxon>
        <taxon>Kiritimatiellia</taxon>
        <taxon>Kiritimatiellales</taxon>
        <taxon>Pontiellaceae</taxon>
        <taxon>Pontiella</taxon>
    </lineage>
</organism>
<reference evidence="1 2" key="1">
    <citation type="submission" date="2019-04" db="EMBL/GenBank/DDBJ databases">
        <authorList>
            <person name="Van Vliet M D."/>
        </authorList>
    </citation>
    <scope>NUCLEOTIDE SEQUENCE [LARGE SCALE GENOMIC DNA]</scope>
    <source>
        <strain evidence="1 2">F1</strain>
    </source>
</reference>
<dbReference type="EMBL" id="CAAHFG010000001">
    <property type="protein sequence ID" value="VGO12616.1"/>
    <property type="molecule type" value="Genomic_DNA"/>
</dbReference>
<gene>
    <name evidence="1" type="ORF">PDESU_01169</name>
</gene>
<protein>
    <recommendedName>
        <fullName evidence="3">Plasmid related protein</fullName>
    </recommendedName>
</protein>
<evidence type="ECO:0008006" key="3">
    <source>
        <dbReference type="Google" id="ProtNLM"/>
    </source>
</evidence>
<evidence type="ECO:0000313" key="2">
    <source>
        <dbReference type="Proteomes" id="UP000366872"/>
    </source>
</evidence>
<keyword evidence="2" id="KW-1185">Reference proteome</keyword>
<proteinExistence type="predicted"/>
<evidence type="ECO:0000313" key="1">
    <source>
        <dbReference type="EMBL" id="VGO12616.1"/>
    </source>
</evidence>
<sequence>MAGRLFNYGGKTMIMEKKARFKAGQVCATPGAVEAMNNAGQSPVEFVGRHVTGDWGDVCEDDRKVNEESLEHGLRLLSSYRTSEGVKLWVITESDRSLTTILLPEEY</sequence>
<accession>A0A6C2TZL7</accession>
<name>A0A6C2TZL7_PONDE</name>
<dbReference type="Proteomes" id="UP000366872">
    <property type="component" value="Unassembled WGS sequence"/>
</dbReference>
<dbReference type="AlphaFoldDB" id="A0A6C2TZL7"/>